<protein>
    <submittedName>
        <fullName evidence="1">Uncharacterized protein</fullName>
    </submittedName>
</protein>
<evidence type="ECO:0000313" key="2">
    <source>
        <dbReference type="Proteomes" id="UP000469949"/>
    </source>
</evidence>
<dbReference type="EMBL" id="WEKV01000014">
    <property type="protein sequence ID" value="KAB7783633.1"/>
    <property type="molecule type" value="Genomic_DNA"/>
</dbReference>
<dbReference type="Proteomes" id="UP000469949">
    <property type="component" value="Unassembled WGS sequence"/>
</dbReference>
<evidence type="ECO:0000313" key="1">
    <source>
        <dbReference type="EMBL" id="KAB7783633.1"/>
    </source>
</evidence>
<proteinExistence type="predicted"/>
<gene>
    <name evidence="1" type="ORF">F8B43_3556</name>
</gene>
<sequence length="37" mass="4178">MGQSPDSRPNRVAGGFRACLMVLVLPQRGRFDRRDAF</sequence>
<organism evidence="1 2">
    <name type="scientific">Methylorubrum populi</name>
    <dbReference type="NCBI Taxonomy" id="223967"/>
    <lineage>
        <taxon>Bacteria</taxon>
        <taxon>Pseudomonadati</taxon>
        <taxon>Pseudomonadota</taxon>
        <taxon>Alphaproteobacteria</taxon>
        <taxon>Hyphomicrobiales</taxon>
        <taxon>Methylobacteriaceae</taxon>
        <taxon>Methylorubrum</taxon>
    </lineage>
</organism>
<reference evidence="1 2" key="1">
    <citation type="submission" date="2019-10" db="EMBL/GenBank/DDBJ databases">
        <title>Draft Genome Sequence of the Caffeine Degrading Methylotroph Methylorubrum populi PINKEL.</title>
        <authorList>
            <person name="Dawson S.C."/>
            <person name="Zhang X."/>
            <person name="Wright M.E."/>
            <person name="Sharma G."/>
            <person name="Langner J.T."/>
            <person name="Ditty J.L."/>
            <person name="Subuyuj G.A."/>
        </authorList>
    </citation>
    <scope>NUCLEOTIDE SEQUENCE [LARGE SCALE GENOMIC DNA]</scope>
    <source>
        <strain evidence="1 2">Pinkel</strain>
    </source>
</reference>
<dbReference type="AlphaFoldDB" id="A0A833J2X7"/>
<name>A0A833J2X7_9HYPH</name>
<comment type="caution">
    <text evidence="1">The sequence shown here is derived from an EMBL/GenBank/DDBJ whole genome shotgun (WGS) entry which is preliminary data.</text>
</comment>
<accession>A0A833J2X7</accession>